<evidence type="ECO:0008006" key="5">
    <source>
        <dbReference type="Google" id="ProtNLM"/>
    </source>
</evidence>
<dbReference type="Proteomes" id="UP001500567">
    <property type="component" value="Unassembled WGS sequence"/>
</dbReference>
<keyword evidence="2" id="KW-1133">Transmembrane helix</keyword>
<feature type="transmembrane region" description="Helical" evidence="2">
    <location>
        <begin position="275"/>
        <end position="296"/>
    </location>
</feature>
<evidence type="ECO:0000256" key="2">
    <source>
        <dbReference type="SAM" id="Phobius"/>
    </source>
</evidence>
<feature type="region of interest" description="Disordered" evidence="1">
    <location>
        <begin position="411"/>
        <end position="475"/>
    </location>
</feature>
<proteinExistence type="predicted"/>
<evidence type="ECO:0000313" key="4">
    <source>
        <dbReference type="Proteomes" id="UP001500567"/>
    </source>
</evidence>
<reference evidence="4" key="1">
    <citation type="journal article" date="2019" name="Int. J. Syst. Evol. Microbiol.">
        <title>The Global Catalogue of Microorganisms (GCM) 10K type strain sequencing project: providing services to taxonomists for standard genome sequencing and annotation.</title>
        <authorList>
            <consortium name="The Broad Institute Genomics Platform"/>
            <consortium name="The Broad Institute Genome Sequencing Center for Infectious Disease"/>
            <person name="Wu L."/>
            <person name="Ma J."/>
        </authorList>
    </citation>
    <scope>NUCLEOTIDE SEQUENCE [LARGE SCALE GENOMIC DNA]</scope>
    <source>
        <strain evidence="4">JCM 17224</strain>
    </source>
</reference>
<feature type="transmembrane region" description="Helical" evidence="2">
    <location>
        <begin position="302"/>
        <end position="320"/>
    </location>
</feature>
<feature type="compositionally biased region" description="Low complexity" evidence="1">
    <location>
        <begin position="466"/>
        <end position="475"/>
    </location>
</feature>
<feature type="compositionally biased region" description="Polar residues" evidence="1">
    <location>
        <begin position="48"/>
        <end position="72"/>
    </location>
</feature>
<accession>A0ABP7RWK7</accession>
<gene>
    <name evidence="3" type="ORF">GCM10022408_13160</name>
</gene>
<keyword evidence="2" id="KW-0472">Membrane</keyword>
<organism evidence="3 4">
    <name type="scientific">Hymenobacter fastidiosus</name>
    <dbReference type="NCBI Taxonomy" id="486264"/>
    <lineage>
        <taxon>Bacteria</taxon>
        <taxon>Pseudomonadati</taxon>
        <taxon>Bacteroidota</taxon>
        <taxon>Cytophagia</taxon>
        <taxon>Cytophagales</taxon>
        <taxon>Hymenobacteraceae</taxon>
        <taxon>Hymenobacter</taxon>
    </lineage>
</organism>
<feature type="compositionally biased region" description="Polar residues" evidence="1">
    <location>
        <begin position="411"/>
        <end position="422"/>
    </location>
</feature>
<sequence length="640" mass="69742">MRINLCFLLVGWLSVADGWLSRQTYGQITDSAPPRSQKPSVPRPAPTDSVNDQKPKATPQSASGGATYLSLTKQREQNDSRRLPQVEVVGVSNPSSKDSTRFHLNDYIVLQVRDLRLALRRSKRLFKDLRLFVDDIMLPMPPIAVDTTQRRDTATVRFQLVRNLETEPTWQLFYKIPGTYEHLSRINVGLETGQLGKAYPNGNDRLQLVLVQKGWMWVGVLLLAGLVWVFFWLARNSTFIRSDRSNRIPLDQSRQAAVIDKLYRQVPFSLAKAQVAYWTLLVVAAYLMISLVTSALPSIPSGLLGLLGISIANGLFSRLINRTQDEAIATPTTPGHTEHIEQSRGWVQDVLTDLNGISVVRLQFVIFNAVVGLYLIRYVLVHWALPELDNSILALISISSAGFLVQKNNEVTPKTDGSTSLPTGRGPGADSGGPSRMPPGGGTTIINVGTPPAGSAPTVSFVEPTAPSAPAASDAAASPIPVVPSAIARGAPAAAALVDTSPYLDDLQQWNQLLAKFNERSKYVDWDSDPGKEVFGLLPAAQNGRRLVVTIIATLKGGLDLLATVKRVEGELLTGEVVFLLHPTYQQRVIRVPVQKDGQARLSFFSAGTFTVVAMMDAGKTVLAYDLTHVTGAPESFLDG</sequence>
<keyword evidence="4" id="KW-1185">Reference proteome</keyword>
<dbReference type="RefSeq" id="WP_345071818.1">
    <property type="nucleotide sequence ID" value="NZ_BAABDJ010000007.1"/>
</dbReference>
<protein>
    <recommendedName>
        <fullName evidence="5">DUF2207 domain-containing protein</fullName>
    </recommendedName>
</protein>
<feature type="transmembrane region" description="Helical" evidence="2">
    <location>
        <begin position="214"/>
        <end position="234"/>
    </location>
</feature>
<keyword evidence="2" id="KW-0812">Transmembrane</keyword>
<comment type="caution">
    <text evidence="3">The sequence shown here is derived from an EMBL/GenBank/DDBJ whole genome shotgun (WGS) entry which is preliminary data.</text>
</comment>
<dbReference type="EMBL" id="BAABDJ010000007">
    <property type="protein sequence ID" value="GAA4003021.1"/>
    <property type="molecule type" value="Genomic_DNA"/>
</dbReference>
<evidence type="ECO:0000256" key="1">
    <source>
        <dbReference type="SAM" id="MobiDB-lite"/>
    </source>
</evidence>
<feature type="region of interest" description="Disordered" evidence="1">
    <location>
        <begin position="28"/>
        <end position="96"/>
    </location>
</feature>
<name>A0ABP7RWK7_9BACT</name>
<evidence type="ECO:0000313" key="3">
    <source>
        <dbReference type="EMBL" id="GAA4003021.1"/>
    </source>
</evidence>
<feature type="compositionally biased region" description="Basic and acidic residues" evidence="1">
    <location>
        <begin position="73"/>
        <end position="84"/>
    </location>
</feature>
<feature type="transmembrane region" description="Helical" evidence="2">
    <location>
        <begin position="364"/>
        <end position="385"/>
    </location>
</feature>